<dbReference type="Proteomes" id="UP000325081">
    <property type="component" value="Unassembled WGS sequence"/>
</dbReference>
<accession>A0A5A7QM68</accession>
<gene>
    <name evidence="2" type="ORF">STAS_23336</name>
</gene>
<keyword evidence="1" id="KW-0732">Signal</keyword>
<feature type="signal peptide" evidence="1">
    <location>
        <begin position="1"/>
        <end position="23"/>
    </location>
</feature>
<proteinExistence type="predicted"/>
<evidence type="ECO:0000313" key="3">
    <source>
        <dbReference type="Proteomes" id="UP000325081"/>
    </source>
</evidence>
<sequence length="367" mass="40597">MKQFPNLFSRLFFLDLRSTLCVATKTFSSSFSLALMKLSHIKADTSTIAEPPLLPAARRRAAICGARGEVALDGVRVPSGFVEAEAGDPSEAELGTGVVAVDGGEVAASPGERGLGEALRGSVEFVVIRDRSVFVGRVEEDERDVVRVAELVEVGEFEGLEVWRGWGGGLHHLLRDDFYNNRHMLTIIENELHYYNDTRINKILRNKEDFGYIEEFDTDSTAQLLKIMHPGPWFQDLGISHHDLRHIGQECGAAISSKPKSLHRTRAITKKNGWMPVPKNVQLEKKKSNRKRRSRNGADLGIGDVGILADLGRDDGAELGRRGDVIEGVDFHDGGDGSAGGLEELEHPLPRLRQTGRVRRDAHVFHR</sequence>
<keyword evidence="3" id="KW-1185">Reference proteome</keyword>
<protein>
    <submittedName>
        <fullName evidence="2">Aldolase-type TIM barrel family protein</fullName>
    </submittedName>
</protein>
<evidence type="ECO:0000313" key="2">
    <source>
        <dbReference type="EMBL" id="GER46304.1"/>
    </source>
</evidence>
<dbReference type="AlphaFoldDB" id="A0A5A7QM68"/>
<comment type="caution">
    <text evidence="2">The sequence shown here is derived from an EMBL/GenBank/DDBJ whole genome shotgun (WGS) entry which is preliminary data.</text>
</comment>
<reference evidence="3" key="1">
    <citation type="journal article" date="2019" name="Curr. Biol.">
        <title>Genome Sequence of Striga asiatica Provides Insight into the Evolution of Plant Parasitism.</title>
        <authorList>
            <person name="Yoshida S."/>
            <person name="Kim S."/>
            <person name="Wafula E.K."/>
            <person name="Tanskanen J."/>
            <person name="Kim Y.M."/>
            <person name="Honaas L."/>
            <person name="Yang Z."/>
            <person name="Spallek T."/>
            <person name="Conn C.E."/>
            <person name="Ichihashi Y."/>
            <person name="Cheong K."/>
            <person name="Cui S."/>
            <person name="Der J.P."/>
            <person name="Gundlach H."/>
            <person name="Jiao Y."/>
            <person name="Hori C."/>
            <person name="Ishida J.K."/>
            <person name="Kasahara H."/>
            <person name="Kiba T."/>
            <person name="Kim M.S."/>
            <person name="Koo N."/>
            <person name="Laohavisit A."/>
            <person name="Lee Y.H."/>
            <person name="Lumba S."/>
            <person name="McCourt P."/>
            <person name="Mortimer J.C."/>
            <person name="Mutuku J.M."/>
            <person name="Nomura T."/>
            <person name="Sasaki-Sekimoto Y."/>
            <person name="Seto Y."/>
            <person name="Wang Y."/>
            <person name="Wakatake T."/>
            <person name="Sakakibara H."/>
            <person name="Demura T."/>
            <person name="Yamaguchi S."/>
            <person name="Yoneyama K."/>
            <person name="Manabe R.I."/>
            <person name="Nelson D.C."/>
            <person name="Schulman A.H."/>
            <person name="Timko M.P."/>
            <person name="dePamphilis C.W."/>
            <person name="Choi D."/>
            <person name="Shirasu K."/>
        </authorList>
    </citation>
    <scope>NUCLEOTIDE SEQUENCE [LARGE SCALE GENOMIC DNA]</scope>
    <source>
        <strain evidence="3">cv. UVA1</strain>
    </source>
</reference>
<organism evidence="2 3">
    <name type="scientific">Striga asiatica</name>
    <name type="common">Asiatic witchweed</name>
    <name type="synonym">Buchnera asiatica</name>
    <dbReference type="NCBI Taxonomy" id="4170"/>
    <lineage>
        <taxon>Eukaryota</taxon>
        <taxon>Viridiplantae</taxon>
        <taxon>Streptophyta</taxon>
        <taxon>Embryophyta</taxon>
        <taxon>Tracheophyta</taxon>
        <taxon>Spermatophyta</taxon>
        <taxon>Magnoliopsida</taxon>
        <taxon>eudicotyledons</taxon>
        <taxon>Gunneridae</taxon>
        <taxon>Pentapetalae</taxon>
        <taxon>asterids</taxon>
        <taxon>lamiids</taxon>
        <taxon>Lamiales</taxon>
        <taxon>Orobanchaceae</taxon>
        <taxon>Buchnereae</taxon>
        <taxon>Striga</taxon>
    </lineage>
</organism>
<dbReference type="EMBL" id="BKCP01007515">
    <property type="protein sequence ID" value="GER46304.1"/>
    <property type="molecule type" value="Genomic_DNA"/>
</dbReference>
<evidence type="ECO:0000256" key="1">
    <source>
        <dbReference type="SAM" id="SignalP"/>
    </source>
</evidence>
<name>A0A5A7QM68_STRAF</name>
<feature type="chain" id="PRO_5022702745" evidence="1">
    <location>
        <begin position="24"/>
        <end position="367"/>
    </location>
</feature>